<keyword evidence="2" id="KW-1185">Reference proteome</keyword>
<dbReference type="Proteomes" id="UP001500888">
    <property type="component" value="Unassembled WGS sequence"/>
</dbReference>
<name>A0ABP7IA03_9ACTN</name>
<protein>
    <submittedName>
        <fullName evidence="1">Uncharacterized protein</fullName>
    </submittedName>
</protein>
<evidence type="ECO:0000313" key="1">
    <source>
        <dbReference type="EMBL" id="GAA3813236.1"/>
    </source>
</evidence>
<sequence length="127" mass="13693">MVLAEQTPAVANLDTQFCRHGDPEVQKIRDALDHLAVLDEPDLSLLTENVRGLLLAHQLSEGYCATYVTSLIMAGASGKAVAFALPTVSCPRPGFPSLPDLRLGLAQLRAWVWHHPVPGTKTEPDTA</sequence>
<reference evidence="2" key="1">
    <citation type="journal article" date="2019" name="Int. J. Syst. Evol. Microbiol.">
        <title>The Global Catalogue of Microorganisms (GCM) 10K type strain sequencing project: providing services to taxonomists for standard genome sequencing and annotation.</title>
        <authorList>
            <consortium name="The Broad Institute Genomics Platform"/>
            <consortium name="The Broad Institute Genome Sequencing Center for Infectious Disease"/>
            <person name="Wu L."/>
            <person name="Ma J."/>
        </authorList>
    </citation>
    <scope>NUCLEOTIDE SEQUENCE [LARGE SCALE GENOMIC DNA]</scope>
    <source>
        <strain evidence="2">JCM 16908</strain>
    </source>
</reference>
<dbReference type="EMBL" id="BAAAZR010000008">
    <property type="protein sequence ID" value="GAA3813236.1"/>
    <property type="molecule type" value="Genomic_DNA"/>
</dbReference>
<comment type="caution">
    <text evidence="1">The sequence shown here is derived from an EMBL/GenBank/DDBJ whole genome shotgun (WGS) entry which is preliminary data.</text>
</comment>
<evidence type="ECO:0000313" key="2">
    <source>
        <dbReference type="Proteomes" id="UP001500888"/>
    </source>
</evidence>
<organism evidence="1 2">
    <name type="scientific">Sphaerisporangium flaviroseum</name>
    <dbReference type="NCBI Taxonomy" id="509199"/>
    <lineage>
        <taxon>Bacteria</taxon>
        <taxon>Bacillati</taxon>
        <taxon>Actinomycetota</taxon>
        <taxon>Actinomycetes</taxon>
        <taxon>Streptosporangiales</taxon>
        <taxon>Streptosporangiaceae</taxon>
        <taxon>Sphaerisporangium</taxon>
    </lineage>
</organism>
<proteinExistence type="predicted"/>
<gene>
    <name evidence="1" type="ORF">GCM10022226_37430</name>
</gene>
<accession>A0ABP7IA03</accession>